<protein>
    <submittedName>
        <fullName evidence="2">Uncharacterized protein</fullName>
    </submittedName>
</protein>
<evidence type="ECO:0000313" key="3">
    <source>
        <dbReference type="Proteomes" id="UP001218218"/>
    </source>
</evidence>
<evidence type="ECO:0000313" key="2">
    <source>
        <dbReference type="EMBL" id="KAJ7348289.1"/>
    </source>
</evidence>
<sequence length="173" mass="18815">MPALLGIFALSEVVGITAAGFFLAGTVSISPFNFIPIAERGNLSLATRAPLYKHMFRVRGKRAFIGSSLGGTVAFLVAYFNRPADISLEHSRALIAAATALLVTVPQTVIWMLPIYKALGDETYAGTEAQAKERWAGLMKRFYRGNSIRLFLYTTAYALGIYSLASSKVNILM</sequence>
<feature type="transmembrane region" description="Helical" evidence="1">
    <location>
        <begin position="148"/>
        <end position="165"/>
    </location>
</feature>
<proteinExistence type="predicted"/>
<name>A0AAD7A2Q0_9AGAR</name>
<dbReference type="Proteomes" id="UP001218218">
    <property type="component" value="Unassembled WGS sequence"/>
</dbReference>
<feature type="transmembrane region" description="Helical" evidence="1">
    <location>
        <begin position="93"/>
        <end position="113"/>
    </location>
</feature>
<keyword evidence="1" id="KW-0472">Membrane</keyword>
<dbReference type="InterPro" id="IPR013901">
    <property type="entry name" value="Anthrone_oxy"/>
</dbReference>
<accession>A0AAD7A2Q0</accession>
<dbReference type="AlphaFoldDB" id="A0AAD7A2Q0"/>
<organism evidence="2 3">
    <name type="scientific">Mycena albidolilacea</name>
    <dbReference type="NCBI Taxonomy" id="1033008"/>
    <lineage>
        <taxon>Eukaryota</taxon>
        <taxon>Fungi</taxon>
        <taxon>Dikarya</taxon>
        <taxon>Basidiomycota</taxon>
        <taxon>Agaricomycotina</taxon>
        <taxon>Agaricomycetes</taxon>
        <taxon>Agaricomycetidae</taxon>
        <taxon>Agaricales</taxon>
        <taxon>Marasmiineae</taxon>
        <taxon>Mycenaceae</taxon>
        <taxon>Mycena</taxon>
    </lineage>
</organism>
<feature type="transmembrane region" description="Helical" evidence="1">
    <location>
        <begin position="6"/>
        <end position="27"/>
    </location>
</feature>
<evidence type="ECO:0000256" key="1">
    <source>
        <dbReference type="SAM" id="Phobius"/>
    </source>
</evidence>
<gene>
    <name evidence="2" type="ORF">DFH08DRAFT_1079817</name>
</gene>
<keyword evidence="1" id="KW-0812">Transmembrane</keyword>
<keyword evidence="1" id="KW-1133">Transmembrane helix</keyword>
<comment type="caution">
    <text evidence="2">The sequence shown here is derived from an EMBL/GenBank/DDBJ whole genome shotgun (WGS) entry which is preliminary data.</text>
</comment>
<feature type="transmembrane region" description="Helical" evidence="1">
    <location>
        <begin position="63"/>
        <end position="81"/>
    </location>
</feature>
<reference evidence="2" key="1">
    <citation type="submission" date="2023-03" db="EMBL/GenBank/DDBJ databases">
        <title>Massive genome expansion in bonnet fungi (Mycena s.s.) driven by repeated elements and novel gene families across ecological guilds.</title>
        <authorList>
            <consortium name="Lawrence Berkeley National Laboratory"/>
            <person name="Harder C.B."/>
            <person name="Miyauchi S."/>
            <person name="Viragh M."/>
            <person name="Kuo A."/>
            <person name="Thoen E."/>
            <person name="Andreopoulos B."/>
            <person name="Lu D."/>
            <person name="Skrede I."/>
            <person name="Drula E."/>
            <person name="Henrissat B."/>
            <person name="Morin E."/>
            <person name="Kohler A."/>
            <person name="Barry K."/>
            <person name="LaButti K."/>
            <person name="Morin E."/>
            <person name="Salamov A."/>
            <person name="Lipzen A."/>
            <person name="Mereny Z."/>
            <person name="Hegedus B."/>
            <person name="Baldrian P."/>
            <person name="Stursova M."/>
            <person name="Weitz H."/>
            <person name="Taylor A."/>
            <person name="Grigoriev I.V."/>
            <person name="Nagy L.G."/>
            <person name="Martin F."/>
            <person name="Kauserud H."/>
        </authorList>
    </citation>
    <scope>NUCLEOTIDE SEQUENCE</scope>
    <source>
        <strain evidence="2">CBHHK002</strain>
    </source>
</reference>
<keyword evidence="3" id="KW-1185">Reference proteome</keyword>
<dbReference type="EMBL" id="JARIHO010000017">
    <property type="protein sequence ID" value="KAJ7348289.1"/>
    <property type="molecule type" value="Genomic_DNA"/>
</dbReference>
<dbReference type="Pfam" id="PF08592">
    <property type="entry name" value="Anthrone_oxy"/>
    <property type="match status" value="1"/>
</dbReference>